<name>A0ABN8HV67_9NEOP</name>
<reference evidence="1" key="1">
    <citation type="submission" date="2022-03" db="EMBL/GenBank/DDBJ databases">
        <authorList>
            <person name="Martin H S."/>
        </authorList>
    </citation>
    <scope>NUCLEOTIDE SEQUENCE</scope>
</reference>
<dbReference type="EMBL" id="OW152823">
    <property type="protein sequence ID" value="CAH2039938.1"/>
    <property type="molecule type" value="Genomic_DNA"/>
</dbReference>
<protein>
    <submittedName>
        <fullName evidence="1">Uncharacterized protein</fullName>
    </submittedName>
</protein>
<sequence>MQNRRAADAAPVPRFVTLAPLARAQRTRRRGDGTFKEISERESIKFPRVVLTSGNHNEKLLSRHLLSVGHFAFKHYFKCRIKPIVATFKFKICLAAHLSSVGSDEDTSTASCE</sequence>
<evidence type="ECO:0000313" key="1">
    <source>
        <dbReference type="EMBL" id="CAH2039938.1"/>
    </source>
</evidence>
<dbReference type="Proteomes" id="UP000837857">
    <property type="component" value="Chromosome 11"/>
</dbReference>
<accession>A0ABN8HV67</accession>
<keyword evidence="2" id="KW-1185">Reference proteome</keyword>
<gene>
    <name evidence="1" type="ORF">IPOD504_LOCUS2129</name>
</gene>
<feature type="non-terminal residue" evidence="1">
    <location>
        <position position="1"/>
    </location>
</feature>
<proteinExistence type="predicted"/>
<evidence type="ECO:0000313" key="2">
    <source>
        <dbReference type="Proteomes" id="UP000837857"/>
    </source>
</evidence>
<organism evidence="1 2">
    <name type="scientific">Iphiclides podalirius</name>
    <name type="common">scarce swallowtail</name>
    <dbReference type="NCBI Taxonomy" id="110791"/>
    <lineage>
        <taxon>Eukaryota</taxon>
        <taxon>Metazoa</taxon>
        <taxon>Ecdysozoa</taxon>
        <taxon>Arthropoda</taxon>
        <taxon>Hexapoda</taxon>
        <taxon>Insecta</taxon>
        <taxon>Pterygota</taxon>
        <taxon>Neoptera</taxon>
        <taxon>Endopterygota</taxon>
        <taxon>Lepidoptera</taxon>
        <taxon>Glossata</taxon>
        <taxon>Ditrysia</taxon>
        <taxon>Papilionoidea</taxon>
        <taxon>Papilionidae</taxon>
        <taxon>Papilioninae</taxon>
        <taxon>Iphiclides</taxon>
    </lineage>
</organism>